<organism evidence="2 3">
    <name type="scientific">Paraherbaspirillum soli</name>
    <dbReference type="NCBI Taxonomy" id="631222"/>
    <lineage>
        <taxon>Bacteria</taxon>
        <taxon>Pseudomonadati</taxon>
        <taxon>Pseudomonadota</taxon>
        <taxon>Betaproteobacteria</taxon>
        <taxon>Burkholderiales</taxon>
        <taxon>Oxalobacteraceae</taxon>
        <taxon>Paraherbaspirillum</taxon>
    </lineage>
</organism>
<evidence type="ECO:0000313" key="3">
    <source>
        <dbReference type="Proteomes" id="UP001596045"/>
    </source>
</evidence>
<evidence type="ECO:0000313" key="2">
    <source>
        <dbReference type="EMBL" id="MFC5473583.1"/>
    </source>
</evidence>
<proteinExistence type="predicted"/>
<feature type="region of interest" description="Disordered" evidence="1">
    <location>
        <begin position="1"/>
        <end position="36"/>
    </location>
</feature>
<dbReference type="EMBL" id="JBHSMT010000012">
    <property type="protein sequence ID" value="MFC5473583.1"/>
    <property type="molecule type" value="Genomic_DNA"/>
</dbReference>
<dbReference type="RefSeq" id="WP_378996186.1">
    <property type="nucleotide sequence ID" value="NZ_JBHSMT010000012.1"/>
</dbReference>
<keyword evidence="3" id="KW-1185">Reference proteome</keyword>
<dbReference type="Proteomes" id="UP001596045">
    <property type="component" value="Unassembled WGS sequence"/>
</dbReference>
<comment type="caution">
    <text evidence="2">The sequence shown here is derived from an EMBL/GenBank/DDBJ whole genome shotgun (WGS) entry which is preliminary data.</text>
</comment>
<evidence type="ECO:0000256" key="1">
    <source>
        <dbReference type="SAM" id="MobiDB-lite"/>
    </source>
</evidence>
<sequence length="145" mass="15905">MTSDNKPKEPQQPPAEAEEPKAPASKAEGRSQTSQQIVAAQDICEDLISMAETAETEGLTREEAVKLAVSMRTKIEGLETILKVIHNNGPQQVRPDPEFPPRLSLAQSEQLLHTVIASCAMMTRQAEEKLAELQQKSGMPLLKPH</sequence>
<reference evidence="3" key="1">
    <citation type="journal article" date="2019" name="Int. J. Syst. Evol. Microbiol.">
        <title>The Global Catalogue of Microorganisms (GCM) 10K type strain sequencing project: providing services to taxonomists for standard genome sequencing and annotation.</title>
        <authorList>
            <consortium name="The Broad Institute Genomics Platform"/>
            <consortium name="The Broad Institute Genome Sequencing Center for Infectious Disease"/>
            <person name="Wu L."/>
            <person name="Ma J."/>
        </authorList>
    </citation>
    <scope>NUCLEOTIDE SEQUENCE [LARGE SCALE GENOMIC DNA]</scope>
    <source>
        <strain evidence="3">JCM 17066</strain>
    </source>
</reference>
<accession>A0ABW0M6E0</accession>
<protein>
    <submittedName>
        <fullName evidence="2">Uncharacterized protein</fullName>
    </submittedName>
</protein>
<gene>
    <name evidence="2" type="ORF">ACFPM8_06375</name>
</gene>
<name>A0ABW0M6E0_9BURK</name>